<dbReference type="InterPro" id="IPR015915">
    <property type="entry name" value="Kelch-typ_b-propeller"/>
</dbReference>
<proteinExistence type="predicted"/>
<organism evidence="1">
    <name type="scientific">Arundo donax</name>
    <name type="common">Giant reed</name>
    <name type="synonym">Donax arundinaceus</name>
    <dbReference type="NCBI Taxonomy" id="35708"/>
    <lineage>
        <taxon>Eukaryota</taxon>
        <taxon>Viridiplantae</taxon>
        <taxon>Streptophyta</taxon>
        <taxon>Embryophyta</taxon>
        <taxon>Tracheophyta</taxon>
        <taxon>Spermatophyta</taxon>
        <taxon>Magnoliopsida</taxon>
        <taxon>Liliopsida</taxon>
        <taxon>Poales</taxon>
        <taxon>Poaceae</taxon>
        <taxon>PACMAD clade</taxon>
        <taxon>Arundinoideae</taxon>
        <taxon>Arundineae</taxon>
        <taxon>Arundo</taxon>
    </lineage>
</organism>
<name>A0A0A9D6Z7_ARUDO</name>
<dbReference type="PANTHER" id="PTHR31672">
    <property type="entry name" value="BNACNNG10540D PROTEIN"/>
    <property type="match status" value="1"/>
</dbReference>
<protein>
    <recommendedName>
        <fullName evidence="2">F-box domain-containing protein</fullName>
    </recommendedName>
</protein>
<dbReference type="SUPFAM" id="SSF50965">
    <property type="entry name" value="Galactose oxidase, central domain"/>
    <property type="match status" value="1"/>
</dbReference>
<sequence length="263" mass="27530">MCAAAGALHAVAMYGSPYRVVLILGELPDLSMVVFDSSTNAWEGAVALSQKPEDAASSSPERAAEGAGGGDDTVYFLSKSGDVVATNMQRSASRQYSSAVACRGGGREAVAYFLSHSGTVVAVDLARRAFVELPRILPVYHEYSIDVVACDGAAYAVVLSEFLDTASLRMWEFAGGAWRQVAAMPPSMSHAFYGAKADVNCVGHGGRVMVCVSSGEANASGCFLCDVKTNRWEELPRCAGGGDGEATDFVAAVSFEPRMEAAV</sequence>
<dbReference type="PANTHER" id="PTHR31672:SF7">
    <property type="entry name" value="F-BOX DOMAIN-CONTAINING PROTEIN"/>
    <property type="match status" value="1"/>
</dbReference>
<reference evidence="1" key="2">
    <citation type="journal article" date="2015" name="Data Brief">
        <title>Shoot transcriptome of the giant reed, Arundo donax.</title>
        <authorList>
            <person name="Barrero R.A."/>
            <person name="Guerrero F.D."/>
            <person name="Moolhuijzen P."/>
            <person name="Goolsby J.A."/>
            <person name="Tidwell J."/>
            <person name="Bellgard S.E."/>
            <person name="Bellgard M.I."/>
        </authorList>
    </citation>
    <scope>NUCLEOTIDE SEQUENCE</scope>
    <source>
        <tissue evidence="1">Shoot tissue taken approximately 20 cm above the soil surface</tissue>
    </source>
</reference>
<dbReference type="Gene3D" id="2.120.10.80">
    <property type="entry name" value="Kelch-type beta propeller"/>
    <property type="match status" value="1"/>
</dbReference>
<dbReference type="InterPro" id="IPR011043">
    <property type="entry name" value="Gal_Oxase/kelch_b-propeller"/>
</dbReference>
<accession>A0A0A9D6Z7</accession>
<dbReference type="EMBL" id="GBRH01218393">
    <property type="protein sequence ID" value="JAD79502.1"/>
    <property type="molecule type" value="Transcribed_RNA"/>
</dbReference>
<evidence type="ECO:0008006" key="2">
    <source>
        <dbReference type="Google" id="ProtNLM"/>
    </source>
</evidence>
<dbReference type="InterPro" id="IPR050796">
    <property type="entry name" value="SCF_F-box_component"/>
</dbReference>
<reference evidence="1" key="1">
    <citation type="submission" date="2014-09" db="EMBL/GenBank/DDBJ databases">
        <authorList>
            <person name="Magalhaes I.L.F."/>
            <person name="Oliveira U."/>
            <person name="Santos F.R."/>
            <person name="Vidigal T.H.D.A."/>
            <person name="Brescovit A.D."/>
            <person name="Santos A.J."/>
        </authorList>
    </citation>
    <scope>NUCLEOTIDE SEQUENCE</scope>
    <source>
        <tissue evidence="1">Shoot tissue taken approximately 20 cm above the soil surface</tissue>
    </source>
</reference>
<dbReference type="AlphaFoldDB" id="A0A0A9D6Z7"/>
<evidence type="ECO:0000313" key="1">
    <source>
        <dbReference type="EMBL" id="JAD79502.1"/>
    </source>
</evidence>